<evidence type="ECO:0000313" key="2">
    <source>
        <dbReference type="EMBL" id="BAY18103.1"/>
    </source>
</evidence>
<dbReference type="Gene3D" id="3.90.550.10">
    <property type="entry name" value="Spore Coat Polysaccharide Biosynthesis Protein SpsA, Chain A"/>
    <property type="match status" value="1"/>
</dbReference>
<keyword evidence="3" id="KW-1185">Reference proteome</keyword>
<protein>
    <submittedName>
        <fullName evidence="2">Family 2 glycosyl transferase</fullName>
    </submittedName>
</protein>
<gene>
    <name evidence="2" type="ORF">NIES21_39460</name>
</gene>
<dbReference type="Pfam" id="PF00535">
    <property type="entry name" value="Glycos_transf_2"/>
    <property type="match status" value="1"/>
</dbReference>
<dbReference type="InterPro" id="IPR001173">
    <property type="entry name" value="Glyco_trans_2-like"/>
</dbReference>
<name>A0A1Z4GKR4_9CYAN</name>
<proteinExistence type="predicted"/>
<dbReference type="OrthoDB" id="9812327at2"/>
<dbReference type="Proteomes" id="UP000218287">
    <property type="component" value="Chromosome"/>
</dbReference>
<evidence type="ECO:0000259" key="1">
    <source>
        <dbReference type="Pfam" id="PF00535"/>
    </source>
</evidence>
<dbReference type="InterPro" id="IPR050834">
    <property type="entry name" value="Glycosyltransf_2"/>
</dbReference>
<sequence>MSSVIFDVLPEISIIICTYNRAKHLNHCINSVISQTFQDWELIIVDDGSTDNTFEIVNQYINILPNIRYLKHQNKKQCHAKNAGIQASFGKYITFLDSDDAYLPEHLDTRIKYMQQHPEIDLIEGGFVTDEEIWVADYFQPGKTINLRECVLGPTFFGKRQVFFELKGFNNMIYGEDTDFWERAEKICQTRKLPDLQTYVYTRAETSVTKSFLSSQSTSSKIVQD</sequence>
<dbReference type="InterPro" id="IPR029044">
    <property type="entry name" value="Nucleotide-diphossugar_trans"/>
</dbReference>
<dbReference type="EMBL" id="AP018174">
    <property type="protein sequence ID" value="BAY18103.1"/>
    <property type="molecule type" value="Genomic_DNA"/>
</dbReference>
<evidence type="ECO:0000313" key="3">
    <source>
        <dbReference type="Proteomes" id="UP000218287"/>
    </source>
</evidence>
<dbReference type="SUPFAM" id="SSF53448">
    <property type="entry name" value="Nucleotide-diphospho-sugar transferases"/>
    <property type="match status" value="1"/>
</dbReference>
<organism evidence="2 3">
    <name type="scientific">Anabaenopsis circularis NIES-21</name>
    <dbReference type="NCBI Taxonomy" id="1085406"/>
    <lineage>
        <taxon>Bacteria</taxon>
        <taxon>Bacillati</taxon>
        <taxon>Cyanobacteriota</taxon>
        <taxon>Cyanophyceae</taxon>
        <taxon>Nostocales</taxon>
        <taxon>Nodulariaceae</taxon>
        <taxon>Anabaenopsis</taxon>
    </lineage>
</organism>
<accession>A0A1Z4GKR4</accession>
<dbReference type="AlphaFoldDB" id="A0A1Z4GKR4"/>
<keyword evidence="2" id="KW-0808">Transferase</keyword>
<dbReference type="PANTHER" id="PTHR43685:SF11">
    <property type="entry name" value="GLYCOSYLTRANSFERASE TAGX-RELATED"/>
    <property type="match status" value="1"/>
</dbReference>
<dbReference type="PANTHER" id="PTHR43685">
    <property type="entry name" value="GLYCOSYLTRANSFERASE"/>
    <property type="match status" value="1"/>
</dbReference>
<reference evidence="2 3" key="1">
    <citation type="submission" date="2017-06" db="EMBL/GenBank/DDBJ databases">
        <title>Genome sequencing of cyanobaciteial culture collection at National Institute for Environmental Studies (NIES).</title>
        <authorList>
            <person name="Hirose Y."/>
            <person name="Shimura Y."/>
            <person name="Fujisawa T."/>
            <person name="Nakamura Y."/>
            <person name="Kawachi M."/>
        </authorList>
    </citation>
    <scope>NUCLEOTIDE SEQUENCE [LARGE SCALE GENOMIC DNA]</scope>
    <source>
        <strain evidence="2 3">NIES-21</strain>
    </source>
</reference>
<feature type="domain" description="Glycosyltransferase 2-like" evidence="1">
    <location>
        <begin position="13"/>
        <end position="122"/>
    </location>
</feature>
<dbReference type="CDD" id="cd00761">
    <property type="entry name" value="Glyco_tranf_GTA_type"/>
    <property type="match status" value="1"/>
</dbReference>
<dbReference type="GO" id="GO:0016740">
    <property type="term" value="F:transferase activity"/>
    <property type="evidence" value="ECO:0007669"/>
    <property type="project" value="UniProtKB-KW"/>
</dbReference>